<evidence type="ECO:0000256" key="9">
    <source>
        <dbReference type="ARBA" id="ARBA00023128"/>
    </source>
</evidence>
<sequence length="119" mass="13139">MTSTELYFEKGWWSQISTLQTLNCRFYNIMGGHGYMGWWGNMGGPKQKGITTYAISPFQQKPFAGVARAAIFNTARRVTGQIPYVGVAFGIGYGIYAWASAQHEFLLSKAGHAASGEHH</sequence>
<dbReference type="InterPro" id="IPR004205">
    <property type="entry name" value="Cyt_bc1_su8"/>
</dbReference>
<evidence type="ECO:0000256" key="3">
    <source>
        <dbReference type="ARBA" id="ARBA00022448"/>
    </source>
</evidence>
<dbReference type="PANTHER" id="PTHR12119">
    <property type="entry name" value="UBIQUINOL-CYTOCHROME C REDUCTASE COMPLEX UBIQUINONE-BINDING PROTEIN QP-C"/>
    <property type="match status" value="1"/>
</dbReference>
<name>A0A8H7UFD9_MORIS</name>
<dbReference type="GO" id="GO:0045275">
    <property type="term" value="C:respiratory chain complex III"/>
    <property type="evidence" value="ECO:0007669"/>
    <property type="project" value="UniProtKB-UniRule"/>
</dbReference>
<dbReference type="OrthoDB" id="6683853at2759"/>
<evidence type="ECO:0000256" key="4">
    <source>
        <dbReference type="ARBA" id="ARBA00022660"/>
    </source>
</evidence>
<reference evidence="12" key="1">
    <citation type="submission" date="2020-12" db="EMBL/GenBank/DDBJ databases">
        <title>Metabolic potential, ecology and presence of endohyphal bacteria is reflected in genomic diversity of Mucoromycotina.</title>
        <authorList>
            <person name="Muszewska A."/>
            <person name="Okrasinska A."/>
            <person name="Steczkiewicz K."/>
            <person name="Drgas O."/>
            <person name="Orlowska M."/>
            <person name="Perlinska-Lenart U."/>
            <person name="Aleksandrzak-Piekarczyk T."/>
            <person name="Szatraj K."/>
            <person name="Zielenkiewicz U."/>
            <person name="Pilsyk S."/>
            <person name="Malc E."/>
            <person name="Mieczkowski P."/>
            <person name="Kruszewska J.S."/>
            <person name="Biernat P."/>
            <person name="Pawlowska J."/>
        </authorList>
    </citation>
    <scope>NUCLEOTIDE SEQUENCE</scope>
    <source>
        <strain evidence="12">WA0000067209</strain>
    </source>
</reference>
<comment type="function">
    <text evidence="11">Component of the ubiquinol-cytochrome c oxidoreductase, a multisubunit transmembrane complex that is part of the mitochondrial electron transport chain which drives oxidative phosphorylation. The complex plays an important role in the uptake of multiple carbon sources present in different host niches.</text>
</comment>
<keyword evidence="5" id="KW-0812">Transmembrane</keyword>
<dbReference type="GO" id="GO:0006122">
    <property type="term" value="P:mitochondrial electron transport, ubiquinol to cytochrome c"/>
    <property type="evidence" value="ECO:0007669"/>
    <property type="project" value="UniProtKB-UniRule"/>
</dbReference>
<dbReference type="Gene3D" id="1.20.5.210">
    <property type="entry name" value="Cytochrome b-c1 complex subunit 8"/>
    <property type="match status" value="1"/>
</dbReference>
<evidence type="ECO:0000256" key="10">
    <source>
        <dbReference type="ARBA" id="ARBA00023136"/>
    </source>
</evidence>
<dbReference type="SUPFAM" id="SSF81508">
    <property type="entry name" value="Ubiquinone-binding protein QP-C of cytochrome bc1 complex (Ubiquinol-cytochrome c reductase)"/>
    <property type="match status" value="1"/>
</dbReference>
<keyword evidence="7 11" id="KW-0249">Electron transport</keyword>
<dbReference type="Pfam" id="PF02939">
    <property type="entry name" value="UcrQ"/>
    <property type="match status" value="1"/>
</dbReference>
<comment type="subcellular location">
    <subcellularLocation>
        <location evidence="1 11">Mitochondrion inner membrane</location>
        <topology evidence="1 11">Single-pass membrane protein</topology>
    </subcellularLocation>
</comment>
<keyword evidence="10" id="KW-0472">Membrane</keyword>
<evidence type="ECO:0000256" key="2">
    <source>
        <dbReference type="ARBA" id="ARBA00007668"/>
    </source>
</evidence>
<evidence type="ECO:0000256" key="1">
    <source>
        <dbReference type="ARBA" id="ARBA00004434"/>
    </source>
</evidence>
<comment type="caution">
    <text evidence="12">The sequence shown here is derived from an EMBL/GenBank/DDBJ whole genome shotgun (WGS) entry which is preliminary data.</text>
</comment>
<gene>
    <name evidence="12" type="ORF">INT43_007981</name>
</gene>
<protein>
    <recommendedName>
        <fullName evidence="11">Cytochrome b-c1 complex subunit 8</fullName>
    </recommendedName>
    <alternativeName>
        <fullName evidence="11">Complex III subunit 8</fullName>
    </alternativeName>
</protein>
<evidence type="ECO:0000256" key="5">
    <source>
        <dbReference type="ARBA" id="ARBA00022692"/>
    </source>
</evidence>
<keyword evidence="8" id="KW-1133">Transmembrane helix</keyword>
<comment type="subunit">
    <text evidence="11">Component of the ubiquinol-cytochrome c oxidoreductase (cytochrome b-c1 complex, complex III, CIII), a multisubunit enzyme composed of 3 respiratory subunits cytochrome b, cytochrome c1 and Rieske protein, 2 core protein subunits, and additional low-molecular weight protein subunits. The complex exists as an obligatory dimer and forms supercomplexes (SCs) in the inner mitochondrial membrane with cytochrome c oxidase (complex IV, CIV).</text>
</comment>
<evidence type="ECO:0000256" key="8">
    <source>
        <dbReference type="ARBA" id="ARBA00022989"/>
    </source>
</evidence>
<keyword evidence="4 11" id="KW-0679">Respiratory chain</keyword>
<keyword evidence="6 11" id="KW-0999">Mitochondrion inner membrane</keyword>
<dbReference type="FunFam" id="1.20.5.210:FF:000001">
    <property type="entry name" value="Cytochrome b-c1 complex subunit 8"/>
    <property type="match status" value="1"/>
</dbReference>
<dbReference type="InterPro" id="IPR036642">
    <property type="entry name" value="Cyt_bc1_su8_sf"/>
</dbReference>
<evidence type="ECO:0000313" key="12">
    <source>
        <dbReference type="EMBL" id="KAG2177324.1"/>
    </source>
</evidence>
<accession>A0A8H7UFD9</accession>
<evidence type="ECO:0000256" key="6">
    <source>
        <dbReference type="ARBA" id="ARBA00022792"/>
    </source>
</evidence>
<dbReference type="Proteomes" id="UP000654370">
    <property type="component" value="Unassembled WGS sequence"/>
</dbReference>
<organism evidence="12 13">
    <name type="scientific">Mortierella isabellina</name>
    <name type="common">Filamentous fungus</name>
    <name type="synonym">Umbelopsis isabellina</name>
    <dbReference type="NCBI Taxonomy" id="91625"/>
    <lineage>
        <taxon>Eukaryota</taxon>
        <taxon>Fungi</taxon>
        <taxon>Fungi incertae sedis</taxon>
        <taxon>Mucoromycota</taxon>
        <taxon>Mucoromycotina</taxon>
        <taxon>Umbelopsidomycetes</taxon>
        <taxon>Umbelopsidales</taxon>
        <taxon>Umbelopsidaceae</taxon>
        <taxon>Umbelopsis</taxon>
    </lineage>
</organism>
<evidence type="ECO:0000313" key="13">
    <source>
        <dbReference type="Proteomes" id="UP000654370"/>
    </source>
</evidence>
<dbReference type="GO" id="GO:0005743">
    <property type="term" value="C:mitochondrial inner membrane"/>
    <property type="evidence" value="ECO:0007669"/>
    <property type="project" value="UniProtKB-SubCell"/>
</dbReference>
<keyword evidence="3 11" id="KW-0813">Transport</keyword>
<evidence type="ECO:0000256" key="11">
    <source>
        <dbReference type="RuleBase" id="RU368118"/>
    </source>
</evidence>
<proteinExistence type="inferred from homology"/>
<evidence type="ECO:0000256" key="7">
    <source>
        <dbReference type="ARBA" id="ARBA00022982"/>
    </source>
</evidence>
<comment type="similarity">
    <text evidence="2 11">Belongs to the UQCRQ/QCR8 family.</text>
</comment>
<dbReference type="EMBL" id="JAEPQZ010000009">
    <property type="protein sequence ID" value="KAG2177324.1"/>
    <property type="molecule type" value="Genomic_DNA"/>
</dbReference>
<dbReference type="AlphaFoldDB" id="A0A8H7UFD9"/>
<keyword evidence="13" id="KW-1185">Reference proteome</keyword>
<keyword evidence="9 11" id="KW-0496">Mitochondrion</keyword>
<dbReference type="PANTHER" id="PTHR12119:SF2">
    <property type="entry name" value="CYTOCHROME B-C1 COMPLEX SUBUNIT 8"/>
    <property type="match status" value="1"/>
</dbReference>